<evidence type="ECO:0000259" key="11">
    <source>
        <dbReference type="PROSITE" id="PS50031"/>
    </source>
</evidence>
<evidence type="ECO:0000256" key="4">
    <source>
        <dbReference type="ARBA" id="ARBA00022553"/>
    </source>
</evidence>
<keyword evidence="7" id="KW-0967">Endosome</keyword>
<dbReference type="PROSITE" id="PS51718">
    <property type="entry name" value="G_DYNAMIN_2"/>
    <property type="match status" value="1"/>
</dbReference>
<dbReference type="InterPro" id="IPR002048">
    <property type="entry name" value="EF_hand_dom"/>
</dbReference>
<dbReference type="AlphaFoldDB" id="A0AAD9UWQ9"/>
<reference evidence="14" key="2">
    <citation type="journal article" date="2023" name="Science">
        <title>Genomic signatures of disease resistance in endangered staghorn corals.</title>
        <authorList>
            <person name="Vollmer S.V."/>
            <person name="Selwyn J.D."/>
            <person name="Despard B.A."/>
            <person name="Roesel C.L."/>
        </authorList>
    </citation>
    <scope>NUCLEOTIDE SEQUENCE</scope>
    <source>
        <strain evidence="14">K2</strain>
    </source>
</reference>
<dbReference type="EMBL" id="JARQWQ010000086">
    <property type="protein sequence ID" value="KAK2552527.1"/>
    <property type="molecule type" value="Genomic_DNA"/>
</dbReference>
<dbReference type="Pfam" id="PF18150">
    <property type="entry name" value="DUF5600"/>
    <property type="match status" value="1"/>
</dbReference>
<dbReference type="GO" id="GO:0005524">
    <property type="term" value="F:ATP binding"/>
    <property type="evidence" value="ECO:0007669"/>
    <property type="project" value="UniProtKB-KW"/>
</dbReference>
<keyword evidence="9" id="KW-0067">ATP-binding</keyword>
<dbReference type="InterPro" id="IPR040990">
    <property type="entry name" value="DUF5600"/>
</dbReference>
<reference evidence="14" key="1">
    <citation type="journal article" date="2023" name="G3 (Bethesda)">
        <title>Whole genome assembly and annotation of the endangered Caribbean coral Acropora cervicornis.</title>
        <authorList>
            <person name="Selwyn J.D."/>
            <person name="Vollmer S.V."/>
        </authorList>
    </citation>
    <scope>NUCLEOTIDE SEQUENCE</scope>
    <source>
        <strain evidence="14">K2</strain>
    </source>
</reference>
<dbReference type="GO" id="GO:0006897">
    <property type="term" value="P:endocytosis"/>
    <property type="evidence" value="ECO:0007669"/>
    <property type="project" value="TreeGrafter"/>
</dbReference>
<keyword evidence="4" id="KW-0597">Phosphoprotein</keyword>
<dbReference type="GO" id="GO:0010008">
    <property type="term" value="C:endosome membrane"/>
    <property type="evidence" value="ECO:0007669"/>
    <property type="project" value="UniProtKB-SubCell"/>
</dbReference>
<proteinExistence type="predicted"/>
<dbReference type="GO" id="GO:0005509">
    <property type="term" value="F:calcium ion binding"/>
    <property type="evidence" value="ECO:0007669"/>
    <property type="project" value="InterPro"/>
</dbReference>
<gene>
    <name evidence="14" type="ORF">P5673_026375</name>
</gene>
<keyword evidence="8" id="KW-0106">Calcium</keyword>
<dbReference type="Pfam" id="PF16880">
    <property type="entry name" value="EHD_N"/>
    <property type="match status" value="1"/>
</dbReference>
<evidence type="ECO:0000259" key="12">
    <source>
        <dbReference type="PROSITE" id="PS50222"/>
    </source>
</evidence>
<feature type="domain" description="EH" evidence="11">
    <location>
        <begin position="446"/>
        <end position="535"/>
    </location>
</feature>
<dbReference type="CDD" id="cd09913">
    <property type="entry name" value="EHD"/>
    <property type="match status" value="1"/>
</dbReference>
<dbReference type="InterPro" id="IPR031692">
    <property type="entry name" value="EHD_N"/>
</dbReference>
<evidence type="ECO:0000256" key="9">
    <source>
        <dbReference type="ARBA" id="ARBA00022840"/>
    </source>
</evidence>
<dbReference type="InterPro" id="IPR045063">
    <property type="entry name" value="Dynamin_N"/>
</dbReference>
<comment type="caution">
    <text evidence="14">The sequence shown here is derived from an EMBL/GenBank/DDBJ whole genome shotgun (WGS) entry which is preliminary data.</text>
</comment>
<dbReference type="InterPro" id="IPR018247">
    <property type="entry name" value="EF_Hand_1_Ca_BS"/>
</dbReference>
<dbReference type="GO" id="GO:0016197">
    <property type="term" value="P:endosomal transport"/>
    <property type="evidence" value="ECO:0007669"/>
    <property type="project" value="TreeGrafter"/>
</dbReference>
<dbReference type="GO" id="GO:0005525">
    <property type="term" value="F:GTP binding"/>
    <property type="evidence" value="ECO:0007669"/>
    <property type="project" value="InterPro"/>
</dbReference>
<dbReference type="InterPro" id="IPR027417">
    <property type="entry name" value="P-loop_NTPase"/>
</dbReference>
<dbReference type="PANTHER" id="PTHR11216">
    <property type="entry name" value="EH DOMAIN"/>
    <property type="match status" value="1"/>
</dbReference>
<accession>A0AAD9UWQ9</accession>
<protein>
    <submittedName>
        <fullName evidence="14">EH domain-containing protein 1</fullName>
    </submittedName>
</protein>
<evidence type="ECO:0000256" key="7">
    <source>
        <dbReference type="ARBA" id="ARBA00022753"/>
    </source>
</evidence>
<keyword evidence="5" id="KW-0479">Metal-binding</keyword>
<dbReference type="InterPro" id="IPR011992">
    <property type="entry name" value="EF-hand-dom_pair"/>
</dbReference>
<keyword evidence="10" id="KW-0472">Membrane</keyword>
<evidence type="ECO:0000313" key="15">
    <source>
        <dbReference type="Proteomes" id="UP001249851"/>
    </source>
</evidence>
<evidence type="ECO:0000256" key="5">
    <source>
        <dbReference type="ARBA" id="ARBA00022723"/>
    </source>
</evidence>
<dbReference type="Pfam" id="PF12763">
    <property type="entry name" value="EH"/>
    <property type="match status" value="1"/>
</dbReference>
<dbReference type="Gene3D" id="3.40.50.300">
    <property type="entry name" value="P-loop containing nucleotide triphosphate hydrolases"/>
    <property type="match status" value="1"/>
</dbReference>
<dbReference type="CDD" id="cd00052">
    <property type="entry name" value="EH"/>
    <property type="match status" value="1"/>
</dbReference>
<dbReference type="SUPFAM" id="SSF47473">
    <property type="entry name" value="EF-hand"/>
    <property type="match status" value="1"/>
</dbReference>
<evidence type="ECO:0000256" key="8">
    <source>
        <dbReference type="ARBA" id="ARBA00022837"/>
    </source>
</evidence>
<dbReference type="Proteomes" id="UP001249851">
    <property type="component" value="Unassembled WGS sequence"/>
</dbReference>
<name>A0AAD9UWQ9_ACRCE</name>
<dbReference type="Gene3D" id="1.10.238.10">
    <property type="entry name" value="EF-hand"/>
    <property type="match status" value="1"/>
</dbReference>
<evidence type="ECO:0000313" key="14">
    <source>
        <dbReference type="EMBL" id="KAK2552527.1"/>
    </source>
</evidence>
<dbReference type="InterPro" id="IPR030381">
    <property type="entry name" value="G_DYNAMIN_dom"/>
</dbReference>
<sequence length="541" mass="61339">MFSWMKKNDSQRNQVFNSVVDGLRKLYFKTLKPLEEAYLFNDFHSPAMSDPDFVAKPMVLLVGQYSTGKTTFIRYLLEREFPGIRIGPEPTTDSFIAVMHGDNEQVIPGNALIVDPSKPFRTLSSFGNAFLNRFCCSELPSPVLESISIVDTPGILSGEKQSVSRGYDFTGILKWFAERCDRIILLFDAHKLDISDEFQRGIEVLRDYDDKIRIVLNKADMVTTQQLMRVYGALMWSLGKVINTPEVARVFIGSFWNQPLQIDENRKLFEYEANDLFNDIQTLPRNAALRKLNDFIKRARLAKVHAFVIAELKNQMPAVFGKDKKKEQLLKNLADVYMKIQKEHNISPGDFPPVLKFKEQLRKYDFSKFHPLRLKLIESLDRMLANDIPRLMGMIPAEADSSYGDQASVKGGAFAVSHSTNNPFASGACQGLALGAETDNWVVEEFKEEYDGIFQSLGPKGGKINGAVAKREMIKSKLQNTVLGKIWTLSDIDRDGQLDKDEFALAMYLIKVKLDDDDDLPDELPIHLIPPSKRVKNGMDD</sequence>
<feature type="domain" description="EF-hand" evidence="12">
    <location>
        <begin position="478"/>
        <end position="513"/>
    </location>
</feature>
<keyword evidence="15" id="KW-1185">Reference proteome</keyword>
<dbReference type="PROSITE" id="PS50222">
    <property type="entry name" value="EF_HAND_2"/>
    <property type="match status" value="1"/>
</dbReference>
<feature type="domain" description="Dynamin-type G" evidence="13">
    <location>
        <begin position="53"/>
        <end position="284"/>
    </location>
</feature>
<dbReference type="Pfam" id="PF00350">
    <property type="entry name" value="Dynamin_N"/>
    <property type="match status" value="1"/>
</dbReference>
<evidence type="ECO:0000256" key="6">
    <source>
        <dbReference type="ARBA" id="ARBA00022741"/>
    </source>
</evidence>
<evidence type="ECO:0000256" key="10">
    <source>
        <dbReference type="ARBA" id="ARBA00023136"/>
    </source>
</evidence>
<keyword evidence="3" id="KW-1003">Cell membrane</keyword>
<evidence type="ECO:0000256" key="1">
    <source>
        <dbReference type="ARBA" id="ARBA00004125"/>
    </source>
</evidence>
<keyword evidence="6" id="KW-0547">Nucleotide-binding</keyword>
<dbReference type="Gene3D" id="1.10.268.20">
    <property type="match status" value="1"/>
</dbReference>
<evidence type="ECO:0000256" key="3">
    <source>
        <dbReference type="ARBA" id="ARBA00022475"/>
    </source>
</evidence>
<dbReference type="GO" id="GO:0005886">
    <property type="term" value="C:plasma membrane"/>
    <property type="evidence" value="ECO:0007669"/>
    <property type="project" value="UniProtKB-SubCell"/>
</dbReference>
<dbReference type="FunFam" id="3.40.50.300:FF:000147">
    <property type="entry name" value="EH domain-containing protein 1"/>
    <property type="match status" value="1"/>
</dbReference>
<dbReference type="SMART" id="SM00027">
    <property type="entry name" value="EH"/>
    <property type="match status" value="1"/>
</dbReference>
<evidence type="ECO:0000256" key="2">
    <source>
        <dbReference type="ARBA" id="ARBA00004413"/>
    </source>
</evidence>
<dbReference type="PROSITE" id="PS00018">
    <property type="entry name" value="EF_HAND_1"/>
    <property type="match status" value="1"/>
</dbReference>
<dbReference type="PANTHER" id="PTHR11216:SF31">
    <property type="entry name" value="AT21416P"/>
    <property type="match status" value="1"/>
</dbReference>
<dbReference type="PROSITE" id="PS50031">
    <property type="entry name" value="EH"/>
    <property type="match status" value="1"/>
</dbReference>
<dbReference type="SUPFAM" id="SSF52540">
    <property type="entry name" value="P-loop containing nucleoside triphosphate hydrolases"/>
    <property type="match status" value="1"/>
</dbReference>
<comment type="subcellular location">
    <subcellularLocation>
        <location evidence="2">Cell membrane</location>
        <topology evidence="2">Peripheral membrane protein</topology>
        <orientation evidence="2">Cytoplasmic side</orientation>
    </subcellularLocation>
    <subcellularLocation>
        <location evidence="1">Endosome membrane</location>
        <topology evidence="1">Peripheral membrane protein</topology>
        <orientation evidence="1">Cytoplasmic side</orientation>
    </subcellularLocation>
</comment>
<dbReference type="InterPro" id="IPR000261">
    <property type="entry name" value="EH_dom"/>
</dbReference>
<evidence type="ECO:0000259" key="13">
    <source>
        <dbReference type="PROSITE" id="PS51718"/>
    </source>
</evidence>
<organism evidence="14 15">
    <name type="scientific">Acropora cervicornis</name>
    <name type="common">Staghorn coral</name>
    <dbReference type="NCBI Taxonomy" id="6130"/>
    <lineage>
        <taxon>Eukaryota</taxon>
        <taxon>Metazoa</taxon>
        <taxon>Cnidaria</taxon>
        <taxon>Anthozoa</taxon>
        <taxon>Hexacorallia</taxon>
        <taxon>Scleractinia</taxon>
        <taxon>Astrocoeniina</taxon>
        <taxon>Acroporidae</taxon>
        <taxon>Acropora</taxon>
    </lineage>
</organism>